<dbReference type="Proteomes" id="UP000630149">
    <property type="component" value="Unassembled WGS sequence"/>
</dbReference>
<evidence type="ECO:0008006" key="4">
    <source>
        <dbReference type="Google" id="ProtNLM"/>
    </source>
</evidence>
<name>A0A917JTC5_9GAMM</name>
<dbReference type="AlphaFoldDB" id="A0A917JTC5"/>
<sequence>MNGIDDTSGLKQSLKAGFVGLGISGFGVALFTLTSLIAAPVWITVLSTAIFAGSVTYLSALLYGVVNDLFATKSNLSYFLLGHQPQQHSMLRTNDPIAQGIGWGIAATFGPALIASILFAISVAIMASFIPVATFILPITLLAMPLIALGAELFARNKAKEYCEKGYGIEIEDEDHKKKNVYIPLDHLPLGSNEYQREGLRNATKEEKATWLANSDRNLFGFTKVPLIGLGVLVALITLSCLSPILPVALFSPLAAMIIPVALAAFTVLTLVAGGIYLHVNRNKQLPNQLKLEFDDGSKSFVDHHDRKKGLVQHTTAHHPEEPGHFPSPIHVHVSAASLPMSESNRALTASI</sequence>
<reference evidence="2" key="1">
    <citation type="journal article" date="2014" name="Int. J. Syst. Evol. Microbiol.">
        <title>Complete genome sequence of Corynebacterium casei LMG S-19264T (=DSM 44701T), isolated from a smear-ripened cheese.</title>
        <authorList>
            <consortium name="US DOE Joint Genome Institute (JGI-PGF)"/>
            <person name="Walter F."/>
            <person name="Albersmeier A."/>
            <person name="Kalinowski J."/>
            <person name="Ruckert C."/>
        </authorList>
    </citation>
    <scope>NUCLEOTIDE SEQUENCE</scope>
    <source>
        <strain evidence="2">JCM 13919</strain>
    </source>
</reference>
<keyword evidence="1" id="KW-1133">Transmembrane helix</keyword>
<accession>A0A917JTC5</accession>
<keyword evidence="1" id="KW-0812">Transmembrane</keyword>
<keyword evidence="1" id="KW-0472">Membrane</keyword>
<organism evidence="2 3">
    <name type="scientific">Legionella impletisoli</name>
    <dbReference type="NCBI Taxonomy" id="343510"/>
    <lineage>
        <taxon>Bacteria</taxon>
        <taxon>Pseudomonadati</taxon>
        <taxon>Pseudomonadota</taxon>
        <taxon>Gammaproteobacteria</taxon>
        <taxon>Legionellales</taxon>
        <taxon>Legionellaceae</taxon>
        <taxon>Legionella</taxon>
    </lineage>
</organism>
<protein>
    <recommendedName>
        <fullName evidence="4">Transmembrane protein</fullName>
    </recommendedName>
</protein>
<proteinExistence type="predicted"/>
<feature type="transmembrane region" description="Helical" evidence="1">
    <location>
        <begin position="227"/>
        <end position="251"/>
    </location>
</feature>
<comment type="caution">
    <text evidence="2">The sequence shown here is derived from an EMBL/GenBank/DDBJ whole genome shotgun (WGS) entry which is preliminary data.</text>
</comment>
<feature type="transmembrane region" description="Helical" evidence="1">
    <location>
        <begin position="18"/>
        <end position="43"/>
    </location>
</feature>
<feature type="transmembrane region" description="Helical" evidence="1">
    <location>
        <begin position="257"/>
        <end position="280"/>
    </location>
</feature>
<reference evidence="2" key="2">
    <citation type="submission" date="2020-09" db="EMBL/GenBank/DDBJ databases">
        <authorList>
            <person name="Sun Q."/>
            <person name="Ohkuma M."/>
        </authorList>
    </citation>
    <scope>NUCLEOTIDE SEQUENCE</scope>
    <source>
        <strain evidence="2">JCM 13919</strain>
    </source>
</reference>
<dbReference type="EMBL" id="BMOB01000005">
    <property type="protein sequence ID" value="GGI86003.1"/>
    <property type="molecule type" value="Genomic_DNA"/>
</dbReference>
<keyword evidence="3" id="KW-1185">Reference proteome</keyword>
<evidence type="ECO:0000313" key="3">
    <source>
        <dbReference type="Proteomes" id="UP000630149"/>
    </source>
</evidence>
<feature type="transmembrane region" description="Helical" evidence="1">
    <location>
        <begin position="135"/>
        <end position="155"/>
    </location>
</feature>
<gene>
    <name evidence="2" type="ORF">GCM10007966_13270</name>
</gene>
<evidence type="ECO:0000313" key="2">
    <source>
        <dbReference type="EMBL" id="GGI86003.1"/>
    </source>
</evidence>
<feature type="transmembrane region" description="Helical" evidence="1">
    <location>
        <begin position="100"/>
        <end position="129"/>
    </location>
</feature>
<feature type="transmembrane region" description="Helical" evidence="1">
    <location>
        <begin position="49"/>
        <end position="70"/>
    </location>
</feature>
<evidence type="ECO:0000256" key="1">
    <source>
        <dbReference type="SAM" id="Phobius"/>
    </source>
</evidence>